<protein>
    <submittedName>
        <fullName evidence="3">Uncharacterized protein</fullName>
    </submittedName>
</protein>
<keyword evidence="2" id="KW-0175">Coiled coil</keyword>
<reference evidence="3" key="1">
    <citation type="submission" date="2021-01" db="EMBL/GenBank/DDBJ databases">
        <authorList>
            <person name="Corre E."/>
            <person name="Pelletier E."/>
            <person name="Niang G."/>
            <person name="Scheremetjew M."/>
            <person name="Finn R."/>
            <person name="Kale V."/>
            <person name="Holt S."/>
            <person name="Cochrane G."/>
            <person name="Meng A."/>
            <person name="Brown T."/>
            <person name="Cohen L."/>
        </authorList>
    </citation>
    <scope>NUCLEOTIDE SEQUENCE</scope>
    <source>
        <strain evidence="3">NIES-381</strain>
    </source>
</reference>
<evidence type="ECO:0000313" key="3">
    <source>
        <dbReference type="EMBL" id="CAD9028744.1"/>
    </source>
</evidence>
<feature type="coiled-coil region" evidence="2">
    <location>
        <begin position="165"/>
        <end position="192"/>
    </location>
</feature>
<gene>
    <name evidence="3" type="ORF">EGYM00392_LOCUS39879</name>
</gene>
<dbReference type="PANTHER" id="PTHR14894">
    <property type="entry name" value="CDK5 REGULATORY SUBUNIT-ASSOCIATED PROTEIN 3"/>
    <property type="match status" value="1"/>
</dbReference>
<dbReference type="GO" id="GO:0007346">
    <property type="term" value="P:regulation of mitotic cell cycle"/>
    <property type="evidence" value="ECO:0007669"/>
    <property type="project" value="TreeGrafter"/>
</dbReference>
<dbReference type="GO" id="GO:0012505">
    <property type="term" value="C:endomembrane system"/>
    <property type="evidence" value="ECO:0007669"/>
    <property type="project" value="TreeGrafter"/>
</dbReference>
<sequence>MDADPNGLGVTDQDPLVVTFGGDDEVQLVSEGAMVGDVVSDFDILRCPILMHDPTRTTFLDDLQELAAFLLERKAQVQKSLQARVVVSSTIDWSAEECERKHLVLQELISSLTRKSVRQLILLHASASYRSRCMDSLRNKLQRVDRCAATLESLVGRRQQVEASVVQVQQDMKEAVMNIRKVQAEIEQCISKLSDGREIHIIGDINCL</sequence>
<dbReference type="Pfam" id="PF05600">
    <property type="entry name" value="CDK5RAP3"/>
    <property type="match status" value="1"/>
</dbReference>
<dbReference type="EMBL" id="HBGA01107106">
    <property type="protein sequence ID" value="CAD9028744.1"/>
    <property type="molecule type" value="Transcribed_RNA"/>
</dbReference>
<organism evidence="3">
    <name type="scientific">Eutreptiella gymnastica</name>
    <dbReference type="NCBI Taxonomy" id="73025"/>
    <lineage>
        <taxon>Eukaryota</taxon>
        <taxon>Discoba</taxon>
        <taxon>Euglenozoa</taxon>
        <taxon>Euglenida</taxon>
        <taxon>Spirocuta</taxon>
        <taxon>Euglenophyceae</taxon>
        <taxon>Eutreptiales</taxon>
        <taxon>Eutreptiaceae</taxon>
        <taxon>Eutreptiella</taxon>
    </lineage>
</organism>
<evidence type="ECO:0000256" key="2">
    <source>
        <dbReference type="SAM" id="Coils"/>
    </source>
</evidence>
<dbReference type="AlphaFoldDB" id="A0A7S1J0C3"/>
<accession>A0A7S1J0C3</accession>
<evidence type="ECO:0000256" key="1">
    <source>
        <dbReference type="ARBA" id="ARBA00007478"/>
    </source>
</evidence>
<name>A0A7S1J0C3_9EUGL</name>
<dbReference type="PANTHER" id="PTHR14894:SF0">
    <property type="entry name" value="CDK5 REGULATORY SUBUNIT-ASSOCIATED PROTEIN 3"/>
    <property type="match status" value="1"/>
</dbReference>
<dbReference type="InterPro" id="IPR008491">
    <property type="entry name" value="CDK5RAP3"/>
</dbReference>
<comment type="similarity">
    <text evidence="1">Belongs to the CDK5RAP3 family.</text>
</comment>
<proteinExistence type="inferred from homology"/>